<accession>A0ABR8W900</accession>
<feature type="transmembrane region" description="Helical" evidence="1">
    <location>
        <begin position="361"/>
        <end position="386"/>
    </location>
</feature>
<protein>
    <submittedName>
        <fullName evidence="2">Glucosyltransferase domain-containing protein</fullName>
    </submittedName>
</protein>
<keyword evidence="1" id="KW-1133">Transmembrane helix</keyword>
<feature type="transmembrane region" description="Helical" evidence="1">
    <location>
        <begin position="275"/>
        <end position="293"/>
    </location>
</feature>
<dbReference type="RefSeq" id="WP_191713728.1">
    <property type="nucleotide sequence ID" value="NZ_JACSPU010000001.1"/>
</dbReference>
<feature type="transmembrane region" description="Helical" evidence="1">
    <location>
        <begin position="328"/>
        <end position="349"/>
    </location>
</feature>
<feature type="transmembrane region" description="Helical" evidence="1">
    <location>
        <begin position="20"/>
        <end position="40"/>
    </location>
</feature>
<evidence type="ECO:0000256" key="1">
    <source>
        <dbReference type="SAM" id="Phobius"/>
    </source>
</evidence>
<feature type="transmembrane region" description="Helical" evidence="1">
    <location>
        <begin position="199"/>
        <end position="216"/>
    </location>
</feature>
<reference evidence="2 3" key="1">
    <citation type="submission" date="2020-08" db="EMBL/GenBank/DDBJ databases">
        <title>A Genomic Blueprint of the Chicken Gut Microbiome.</title>
        <authorList>
            <person name="Gilroy R."/>
            <person name="Ravi A."/>
            <person name="Getino M."/>
            <person name="Pursley I."/>
            <person name="Horton D.L."/>
            <person name="Alikhan N.-F."/>
            <person name="Baker D."/>
            <person name="Gharbi K."/>
            <person name="Hall N."/>
            <person name="Watson M."/>
            <person name="Adriaenssens E.M."/>
            <person name="Foster-Nyarko E."/>
            <person name="Jarju S."/>
            <person name="Secka A."/>
            <person name="Antonio M."/>
            <person name="Oren A."/>
            <person name="Chaudhuri R."/>
            <person name="La Ragione R.M."/>
            <person name="Hildebrand F."/>
            <person name="Pallen M.J."/>
        </authorList>
    </citation>
    <scope>NUCLEOTIDE SEQUENCE [LARGE SCALE GENOMIC DNA]</scope>
    <source>
        <strain evidence="2 3">Sa1BUA13</strain>
    </source>
</reference>
<feature type="transmembrane region" description="Helical" evidence="1">
    <location>
        <begin position="77"/>
        <end position="98"/>
    </location>
</feature>
<gene>
    <name evidence="2" type="ORF">H9630_01535</name>
</gene>
<feature type="transmembrane region" description="Helical" evidence="1">
    <location>
        <begin position="134"/>
        <end position="163"/>
    </location>
</feature>
<evidence type="ECO:0000313" key="2">
    <source>
        <dbReference type="EMBL" id="MBD8013482.1"/>
    </source>
</evidence>
<keyword evidence="1" id="KW-0812">Transmembrane</keyword>
<keyword evidence="1" id="KW-0472">Membrane</keyword>
<name>A0ABR8W900_9BACL</name>
<feature type="transmembrane region" description="Helical" evidence="1">
    <location>
        <begin position="104"/>
        <end position="127"/>
    </location>
</feature>
<proteinExistence type="predicted"/>
<keyword evidence="3" id="KW-1185">Reference proteome</keyword>
<dbReference type="Proteomes" id="UP000658980">
    <property type="component" value="Unassembled WGS sequence"/>
</dbReference>
<organism evidence="2 3">
    <name type="scientific">Planococcus wigleyi</name>
    <dbReference type="NCBI Taxonomy" id="2762216"/>
    <lineage>
        <taxon>Bacteria</taxon>
        <taxon>Bacillati</taxon>
        <taxon>Bacillota</taxon>
        <taxon>Bacilli</taxon>
        <taxon>Bacillales</taxon>
        <taxon>Caryophanaceae</taxon>
        <taxon>Planococcus</taxon>
    </lineage>
</organism>
<evidence type="ECO:0000313" key="3">
    <source>
        <dbReference type="Proteomes" id="UP000658980"/>
    </source>
</evidence>
<dbReference type="InterPro" id="IPR025686">
    <property type="entry name" value="Glucos_trans_II"/>
</dbReference>
<sequence length="510" mass="57038">MPEEFMSKWKSAIKPQWKTAFLSAAIIGFLCHMFVFTNTLPNHDSLVNMHSPQLKGESGRFFLSPVSGISSYFDLPWINGTLSVFYLALTAVVLAELFQLKKTFSIVAVSGLIVTFPTIASTFSYMFTADGYMLASLLTVLALLITIKYTYGFIAGSIVFYIAVGVYQANLPFLLTIVIVFLISEILGKNISFQQFKSYILRIFGMGALGMALYATNFKLYSSLFAGTITSYQGLDSVGESSGSFFDGFEQIHEAFTFFFFRGFMTDFPVQLFEWLNAAVFLLIAIGFVLLLIQNRIFTNVPMAIISLGLLLLMPLSSYILYFVSPDVVYHMLMVLPLVGFYLLPVLFYEHLTIPTVAAKGFSWLAVVSAFVVVFNFAVISNISYLNMELRYEKSTAFVNRLISRVEQTEGVTPESKLALIGRVQLGSPLSKEIIPKSIPRVMGSLGDSILPLPYHYNAMMKGHFGVTYKFISEQERQEIAASQWFAEMEAWPSPNAVRVIDDVVVVKLQ</sequence>
<feature type="transmembrane region" description="Helical" evidence="1">
    <location>
        <begin position="169"/>
        <end position="187"/>
    </location>
</feature>
<dbReference type="EMBL" id="JACSPU010000001">
    <property type="protein sequence ID" value="MBD8013482.1"/>
    <property type="molecule type" value="Genomic_DNA"/>
</dbReference>
<dbReference type="Pfam" id="PF14264">
    <property type="entry name" value="Glucos_trans_II"/>
    <property type="match status" value="1"/>
</dbReference>
<comment type="caution">
    <text evidence="2">The sequence shown here is derived from an EMBL/GenBank/DDBJ whole genome shotgun (WGS) entry which is preliminary data.</text>
</comment>
<feature type="transmembrane region" description="Helical" evidence="1">
    <location>
        <begin position="305"/>
        <end position="322"/>
    </location>
</feature>